<dbReference type="EMBL" id="JBHTEE010000001">
    <property type="protein sequence ID" value="MFC7605067.1"/>
    <property type="molecule type" value="Genomic_DNA"/>
</dbReference>
<evidence type="ECO:0000313" key="1">
    <source>
        <dbReference type="EMBL" id="MFC7605067.1"/>
    </source>
</evidence>
<accession>A0ABW2T9C0</accession>
<dbReference type="Proteomes" id="UP001596514">
    <property type="component" value="Unassembled WGS sequence"/>
</dbReference>
<gene>
    <name evidence="1" type="ORF">ACFQVD_33660</name>
</gene>
<protein>
    <submittedName>
        <fullName evidence="1">Uncharacterized protein</fullName>
    </submittedName>
</protein>
<comment type="caution">
    <text evidence="1">The sequence shown here is derived from an EMBL/GenBank/DDBJ whole genome shotgun (WGS) entry which is preliminary data.</text>
</comment>
<evidence type="ECO:0000313" key="2">
    <source>
        <dbReference type="Proteomes" id="UP001596514"/>
    </source>
</evidence>
<sequence>MTAAHDYDDVHHLVEQLTPDQLIEVRAHALRLVTGRRTFVPWNELKRAATRLPHIDYAEFRDDIDSALDQQTLLGDAL</sequence>
<keyword evidence="2" id="KW-1185">Reference proteome</keyword>
<dbReference type="RefSeq" id="WP_343962439.1">
    <property type="nucleotide sequence ID" value="NZ_BAAAGK010000007.1"/>
</dbReference>
<proteinExistence type="predicted"/>
<organism evidence="1 2">
    <name type="scientific">Streptosporangium amethystogenes subsp. fukuiense</name>
    <dbReference type="NCBI Taxonomy" id="698418"/>
    <lineage>
        <taxon>Bacteria</taxon>
        <taxon>Bacillati</taxon>
        <taxon>Actinomycetota</taxon>
        <taxon>Actinomycetes</taxon>
        <taxon>Streptosporangiales</taxon>
        <taxon>Streptosporangiaceae</taxon>
        <taxon>Streptosporangium</taxon>
    </lineage>
</organism>
<reference evidence="2" key="1">
    <citation type="journal article" date="2019" name="Int. J. Syst. Evol. Microbiol.">
        <title>The Global Catalogue of Microorganisms (GCM) 10K type strain sequencing project: providing services to taxonomists for standard genome sequencing and annotation.</title>
        <authorList>
            <consortium name="The Broad Institute Genomics Platform"/>
            <consortium name="The Broad Institute Genome Sequencing Center for Infectious Disease"/>
            <person name="Wu L."/>
            <person name="Ma J."/>
        </authorList>
    </citation>
    <scope>NUCLEOTIDE SEQUENCE [LARGE SCALE GENOMIC DNA]</scope>
    <source>
        <strain evidence="2">JCM 10083</strain>
    </source>
</reference>
<name>A0ABW2T9C0_9ACTN</name>